<organism evidence="2 3">
    <name type="scientific">Mycobacteroides chelonae</name>
    <name type="common">Mycobacterium chelonae</name>
    <dbReference type="NCBI Taxonomy" id="1774"/>
    <lineage>
        <taxon>Bacteria</taxon>
        <taxon>Bacillati</taxon>
        <taxon>Actinomycetota</taxon>
        <taxon>Actinomycetes</taxon>
        <taxon>Mycobacteriales</taxon>
        <taxon>Mycobacteriaceae</taxon>
        <taxon>Mycobacteroides</taxon>
    </lineage>
</organism>
<evidence type="ECO:0000256" key="1">
    <source>
        <dbReference type="SAM" id="Phobius"/>
    </source>
</evidence>
<dbReference type="EMBL" id="MLIS01000265">
    <property type="protein sequence ID" value="OHU75663.1"/>
    <property type="molecule type" value="Genomic_DNA"/>
</dbReference>
<name>A0A1S1LZD6_MYCCH</name>
<reference evidence="2 3" key="1">
    <citation type="submission" date="2016-10" db="EMBL/GenBank/DDBJ databases">
        <title>Evaluation of Human, Veterinary and Environmental Mycobacterium chelonae Isolates by Core Genome Phylogenomic Analysis, Targeted Gene Comparison, and Anti-microbial Susceptibility Patterns: A Tale of Mistaken Identities.</title>
        <authorList>
            <person name="Fogelson S.B."/>
            <person name="Camus A.C."/>
            <person name="Lorenz W."/>
            <person name="Vasireddy R."/>
            <person name="Vasireddy S."/>
            <person name="Smith T."/>
            <person name="Brown-Elliott B.A."/>
            <person name="Wallace R.J.Jr."/>
            <person name="Hasan N.A."/>
            <person name="Reischl U."/>
            <person name="Sanchez S."/>
        </authorList>
    </citation>
    <scope>NUCLEOTIDE SEQUENCE [LARGE SCALE GENOMIC DNA]</scope>
    <source>
        <strain evidence="2 3">15518</strain>
    </source>
</reference>
<dbReference type="AlphaFoldDB" id="A0A1S1LZD6"/>
<feature type="transmembrane region" description="Helical" evidence="1">
    <location>
        <begin position="194"/>
        <end position="216"/>
    </location>
</feature>
<sequence>MKLFGTPQWISERQIVFWYNEQKTAALSHLGVVGAIQEWVADNVLTFLPVILLPLTWLAITALVLPNTVSPTWITASRAAVGETMSDRIVQRSAQASSRMRAWWMRVPSVLQSRGTEFGRNMLGVAEKLGGTARLVLHSGVNTVAFYILAFMGLVLLFPGDTFYDTNISDGLVWRAVVYLIGPRDLFFWINYDIIIRAAIGAVVDPLRFCLMVAMYQHCVERARESVSAP</sequence>
<accession>A0A1S1LZD6</accession>
<keyword evidence="1" id="KW-0472">Membrane</keyword>
<feature type="transmembrane region" description="Helical" evidence="1">
    <location>
        <begin position="44"/>
        <end position="65"/>
    </location>
</feature>
<protein>
    <submittedName>
        <fullName evidence="2">Uncharacterized protein</fullName>
    </submittedName>
</protein>
<proteinExistence type="predicted"/>
<dbReference type="Proteomes" id="UP000179441">
    <property type="component" value="Unassembled WGS sequence"/>
</dbReference>
<keyword evidence="1" id="KW-1133">Transmembrane helix</keyword>
<gene>
    <name evidence="2" type="ORF">BKG84_27940</name>
</gene>
<evidence type="ECO:0000313" key="3">
    <source>
        <dbReference type="Proteomes" id="UP000179441"/>
    </source>
</evidence>
<evidence type="ECO:0000313" key="2">
    <source>
        <dbReference type="EMBL" id="OHU75663.1"/>
    </source>
</evidence>
<feature type="transmembrane region" description="Helical" evidence="1">
    <location>
        <begin position="135"/>
        <end position="158"/>
    </location>
</feature>
<keyword evidence="3" id="KW-1185">Reference proteome</keyword>
<keyword evidence="1" id="KW-0812">Transmembrane</keyword>
<comment type="caution">
    <text evidence="2">The sequence shown here is derived from an EMBL/GenBank/DDBJ whole genome shotgun (WGS) entry which is preliminary data.</text>
</comment>